<evidence type="ECO:0000313" key="3">
    <source>
        <dbReference type="EMBL" id="OCB02606.1"/>
    </source>
</evidence>
<evidence type="ECO:0000313" key="4">
    <source>
        <dbReference type="Proteomes" id="UP000093129"/>
    </source>
</evidence>
<dbReference type="InterPro" id="IPR008988">
    <property type="entry name" value="Transcriptional_repressor_C"/>
</dbReference>
<dbReference type="AlphaFoldDB" id="A0A1B9BY13"/>
<feature type="domain" description="Ferrous iron transporter FeoA-like" evidence="2">
    <location>
        <begin position="12"/>
        <end position="83"/>
    </location>
</feature>
<gene>
    <name evidence="3" type="ORF">BBC27_12345</name>
</gene>
<comment type="caution">
    <text evidence="3">The sequence shown here is derived from an EMBL/GenBank/DDBJ whole genome shotgun (WGS) entry which is preliminary data.</text>
</comment>
<dbReference type="SUPFAM" id="SSF50037">
    <property type="entry name" value="C-terminal domain of transcriptional repressors"/>
    <property type="match status" value="1"/>
</dbReference>
<dbReference type="GO" id="GO:0046914">
    <property type="term" value="F:transition metal ion binding"/>
    <property type="evidence" value="ECO:0007669"/>
    <property type="project" value="InterPro"/>
</dbReference>
<dbReference type="SMART" id="SM00899">
    <property type="entry name" value="FeoA"/>
    <property type="match status" value="1"/>
</dbReference>
<dbReference type="EMBL" id="MASQ01000092">
    <property type="protein sequence ID" value="OCB02606.1"/>
    <property type="molecule type" value="Genomic_DNA"/>
</dbReference>
<evidence type="ECO:0000259" key="2">
    <source>
        <dbReference type="SMART" id="SM00899"/>
    </source>
</evidence>
<keyword evidence="1" id="KW-0408">Iron</keyword>
<dbReference type="Pfam" id="PF04023">
    <property type="entry name" value="FeoA"/>
    <property type="match status" value="1"/>
</dbReference>
<evidence type="ECO:0000256" key="1">
    <source>
        <dbReference type="ARBA" id="ARBA00023004"/>
    </source>
</evidence>
<dbReference type="Proteomes" id="UP000093129">
    <property type="component" value="Unassembled WGS sequence"/>
</dbReference>
<protein>
    <submittedName>
        <fullName evidence="3">Iron transporter FeoA</fullName>
    </submittedName>
</protein>
<dbReference type="Gene3D" id="2.30.30.90">
    <property type="match status" value="1"/>
</dbReference>
<proteinExistence type="predicted"/>
<organism evidence="3 4">
    <name type="scientific">Acidithiobacillus ferrivorans</name>
    <dbReference type="NCBI Taxonomy" id="160808"/>
    <lineage>
        <taxon>Bacteria</taxon>
        <taxon>Pseudomonadati</taxon>
        <taxon>Pseudomonadota</taxon>
        <taxon>Acidithiobacillia</taxon>
        <taxon>Acidithiobacillales</taxon>
        <taxon>Acidithiobacillaceae</taxon>
        <taxon>Acidithiobacillus</taxon>
    </lineage>
</organism>
<sequence>MNAEAESVNPSLFVGDLKLGDSARVRDVTGGSGMQQRMRMLGIRRGTDIRVVHGPGQRGAVLQVGGARIALGWGVIQRIEVELPGADSRNTGEQA</sequence>
<reference evidence="3 4" key="1">
    <citation type="submission" date="2016-07" db="EMBL/GenBank/DDBJ databases">
        <title>Draft genome of a psychrotolerant acidophile Acidithiobacillus ferrivorans strain YL15.</title>
        <authorList>
            <person name="Peng T."/>
            <person name="Ma L."/>
            <person name="Nan M."/>
            <person name="An N."/>
            <person name="Wang M."/>
            <person name="Qiu G."/>
            <person name="Zeng W."/>
        </authorList>
    </citation>
    <scope>NUCLEOTIDE SEQUENCE [LARGE SCALE GENOMIC DNA]</scope>
    <source>
        <strain evidence="3 4">YL15</strain>
    </source>
</reference>
<dbReference type="InterPro" id="IPR038157">
    <property type="entry name" value="FeoA_core_dom"/>
</dbReference>
<name>A0A1B9BY13_9PROT</name>
<dbReference type="InterPro" id="IPR007167">
    <property type="entry name" value="Fe-transptr_FeoA-like"/>
</dbReference>
<accession>A0A1B9BY13</accession>